<dbReference type="Pfam" id="PF00762">
    <property type="entry name" value="Ferrochelatase"/>
    <property type="match status" value="1"/>
</dbReference>
<feature type="binding site" evidence="7">
    <location>
        <position position="187"/>
    </location>
    <ligand>
        <name>Fe(2+)</name>
        <dbReference type="ChEBI" id="CHEBI:29033"/>
    </ligand>
</feature>
<feature type="binding site" evidence="7">
    <location>
        <position position="268"/>
    </location>
    <ligand>
        <name>Fe(2+)</name>
        <dbReference type="ChEBI" id="CHEBI:29033"/>
    </ligand>
</feature>
<evidence type="ECO:0000256" key="2">
    <source>
        <dbReference type="ARBA" id="ARBA00023004"/>
    </source>
</evidence>
<dbReference type="SUPFAM" id="SSF53800">
    <property type="entry name" value="Chelatase"/>
    <property type="match status" value="1"/>
</dbReference>
<dbReference type="CDD" id="cd03411">
    <property type="entry name" value="Ferrochelatase_N"/>
    <property type="match status" value="1"/>
</dbReference>
<dbReference type="EC" id="4.99.1.9" evidence="7"/>
<comment type="similarity">
    <text evidence="7 8">Belongs to the ferrochelatase family.</text>
</comment>
<keyword evidence="2 7" id="KW-0408">Iron</keyword>
<dbReference type="CDD" id="cd00419">
    <property type="entry name" value="Ferrochelatase_C"/>
    <property type="match status" value="1"/>
</dbReference>
<dbReference type="GO" id="GO:0005737">
    <property type="term" value="C:cytoplasm"/>
    <property type="evidence" value="ECO:0007669"/>
    <property type="project" value="UniProtKB-SubCell"/>
</dbReference>
<dbReference type="NCBIfam" id="TIGR00109">
    <property type="entry name" value="hemH"/>
    <property type="match status" value="1"/>
</dbReference>
<keyword evidence="7" id="KW-0479">Metal-binding</keyword>
<dbReference type="InterPro" id="IPR033644">
    <property type="entry name" value="Ferrochelatase_C"/>
</dbReference>
<comment type="catalytic activity">
    <reaction evidence="6">
        <text>Fe-coproporphyrin III + 2 H(+) = coproporphyrin III + Fe(2+)</text>
        <dbReference type="Rhea" id="RHEA:49572"/>
        <dbReference type="ChEBI" id="CHEBI:15378"/>
        <dbReference type="ChEBI" id="CHEBI:29033"/>
        <dbReference type="ChEBI" id="CHEBI:68438"/>
        <dbReference type="ChEBI" id="CHEBI:131725"/>
        <dbReference type="EC" id="4.99.1.9"/>
    </reaction>
    <physiologicalReaction direction="right-to-left" evidence="6">
        <dbReference type="Rhea" id="RHEA:49574"/>
    </physiologicalReaction>
</comment>
<dbReference type="RefSeq" id="WP_006735423.1">
    <property type="nucleotide sequence ID" value="NZ_CP049228.1"/>
</dbReference>
<dbReference type="EMBL" id="CP049228">
    <property type="protein sequence ID" value="QIH23248.1"/>
    <property type="molecule type" value="Genomic_DNA"/>
</dbReference>
<keyword evidence="7" id="KW-0963">Cytoplasm</keyword>
<dbReference type="InterPro" id="IPR033659">
    <property type="entry name" value="Ferrochelatase_N"/>
</dbReference>
<dbReference type="Gene3D" id="3.40.50.1400">
    <property type="match status" value="2"/>
</dbReference>
<evidence type="ECO:0000256" key="4">
    <source>
        <dbReference type="ARBA" id="ARBA00023239"/>
    </source>
</evidence>
<gene>
    <name evidence="9" type="primary">hemH</name>
    <name evidence="7" type="synonym">cpfC</name>
    <name evidence="9" type="ORF">G6Z83_00185</name>
</gene>
<dbReference type="UniPathway" id="UPA00252"/>
<comment type="pathway">
    <text evidence="1 7">Porphyrin-containing compound metabolism; protoheme biosynthesis.</text>
</comment>
<dbReference type="PANTHER" id="PTHR11108:SF1">
    <property type="entry name" value="FERROCHELATASE, MITOCHONDRIAL"/>
    <property type="match status" value="1"/>
</dbReference>
<dbReference type="HAMAP" id="MF_00323">
    <property type="entry name" value="Ferrochelatase"/>
    <property type="match status" value="1"/>
</dbReference>
<evidence type="ECO:0000256" key="3">
    <source>
        <dbReference type="ARBA" id="ARBA00023133"/>
    </source>
</evidence>
<evidence type="ECO:0000313" key="9">
    <source>
        <dbReference type="EMBL" id="QIH23248.1"/>
    </source>
</evidence>
<name>A0A6G7B756_9LACO</name>
<evidence type="ECO:0000256" key="6">
    <source>
        <dbReference type="ARBA" id="ARBA00024536"/>
    </source>
</evidence>
<dbReference type="InterPro" id="IPR001015">
    <property type="entry name" value="Ferrochelatase"/>
</dbReference>
<evidence type="ECO:0000256" key="5">
    <source>
        <dbReference type="ARBA" id="ARBA00023244"/>
    </source>
</evidence>
<evidence type="ECO:0000256" key="8">
    <source>
        <dbReference type="RuleBase" id="RU004185"/>
    </source>
</evidence>
<dbReference type="GO" id="GO:0006783">
    <property type="term" value="P:heme biosynthetic process"/>
    <property type="evidence" value="ECO:0007669"/>
    <property type="project" value="UniProtKB-UniRule"/>
</dbReference>
<evidence type="ECO:0000256" key="1">
    <source>
        <dbReference type="ARBA" id="ARBA00004744"/>
    </source>
</evidence>
<proteinExistence type="inferred from homology"/>
<dbReference type="AlphaFoldDB" id="A0A6G7B756"/>
<keyword evidence="5 7" id="KW-0627">Porphyrin biosynthesis</keyword>
<comment type="subcellular location">
    <subcellularLocation>
        <location evidence="7">Cytoplasm</location>
    </subcellularLocation>
</comment>
<organism evidence="9 10">
    <name type="scientific">Lactobacillus iners</name>
    <dbReference type="NCBI Taxonomy" id="147802"/>
    <lineage>
        <taxon>Bacteria</taxon>
        <taxon>Bacillati</taxon>
        <taxon>Bacillota</taxon>
        <taxon>Bacilli</taxon>
        <taxon>Lactobacillales</taxon>
        <taxon>Lactobacillaceae</taxon>
        <taxon>Lactobacillus</taxon>
    </lineage>
</organism>
<accession>A0A6G7B756</accession>
<comment type="function">
    <text evidence="7">Involved in coproporphyrin-dependent heme b biosynthesis. Catalyzes the insertion of ferrous iron into coproporphyrin III to form Fe-coproporphyrin III.</text>
</comment>
<dbReference type="GO" id="GO:0004325">
    <property type="term" value="F:ferrochelatase activity"/>
    <property type="evidence" value="ECO:0007669"/>
    <property type="project" value="UniProtKB-UniRule"/>
</dbReference>
<keyword evidence="3 7" id="KW-0350">Heme biosynthesis</keyword>
<sequence>MQGLLLVNLGTPTSPTKNDIEKFILDFMGDPNVVTMPQWMWKPLLKHVILPIHIKKSIISYQKIWSQNGSPLRFYTEKITQQVQALLPDWQVKMAMTYGDPSINTTIQEMKNNGCDHLVLLPLYPQYANCTVKTIIATAKQTCSNLDLPLTIIKHFCTNNEYLQILVKDIQHYWNLDKYDHLYISYHGIPQSAIKKGDIYLKDCTAQTQAMCQMINIPSEKISMVFQSKCGLMPWLKPYLNKTLIQAAKDGMKKVLIVTPSFVTDCSETIAEDAIDNKNLFIKYGGENLTVVPPMNDSPAFAKFIANLATNVNKTKKG</sequence>
<evidence type="ECO:0000256" key="7">
    <source>
        <dbReference type="HAMAP-Rule" id="MF_00323"/>
    </source>
</evidence>
<comment type="caution">
    <text evidence="7">Lacks conserved residue(s) required for the propagation of feature annotation.</text>
</comment>
<protein>
    <recommendedName>
        <fullName evidence="7">Coproporphyrin III ferrochelatase</fullName>
        <ecNumber evidence="7">4.99.1.9</ecNumber>
    </recommendedName>
</protein>
<dbReference type="PANTHER" id="PTHR11108">
    <property type="entry name" value="FERROCHELATASE"/>
    <property type="match status" value="1"/>
</dbReference>
<evidence type="ECO:0000313" key="10">
    <source>
        <dbReference type="Proteomes" id="UP000501676"/>
    </source>
</evidence>
<keyword evidence="4 7" id="KW-0456">Lyase</keyword>
<dbReference type="Proteomes" id="UP000501676">
    <property type="component" value="Chromosome"/>
</dbReference>
<reference evidence="9 10" key="1">
    <citation type="submission" date="2020-02" db="EMBL/GenBank/DDBJ databases">
        <title>Complete genome sequences of six Lactobacillus iners strains isolated from the human vagina.</title>
        <authorList>
            <person name="France M.T."/>
            <person name="Rutt L."/>
            <person name="Narina S."/>
            <person name="Arbaugh S."/>
            <person name="Humphrys M.S."/>
            <person name="Ma B."/>
            <person name="Hayward M.R."/>
            <person name="Relman D."/>
            <person name="Kwon D.S."/>
            <person name="Ravel J."/>
        </authorList>
    </citation>
    <scope>NUCLEOTIDE SEQUENCE [LARGE SCALE GENOMIC DNA]</scope>
    <source>
        <strain evidence="9 10">C0210C1</strain>
    </source>
</reference>
<dbReference type="GO" id="GO:0046872">
    <property type="term" value="F:metal ion binding"/>
    <property type="evidence" value="ECO:0007669"/>
    <property type="project" value="UniProtKB-KW"/>
</dbReference>